<keyword evidence="1" id="KW-0472">Membrane</keyword>
<dbReference type="InterPro" id="IPR018639">
    <property type="entry name" value="DUF2062"/>
</dbReference>
<evidence type="ECO:0000313" key="3">
    <source>
        <dbReference type="EMBL" id="PZX19117.1"/>
    </source>
</evidence>
<reference evidence="3 4" key="1">
    <citation type="submission" date="2018-06" db="EMBL/GenBank/DDBJ databases">
        <title>Genomic Encyclopedia of Archaeal and Bacterial Type Strains, Phase II (KMG-II): from individual species to whole genera.</title>
        <authorList>
            <person name="Goeker M."/>
        </authorList>
    </citation>
    <scope>NUCLEOTIDE SEQUENCE [LARGE SCALE GENOMIC DNA]</scope>
    <source>
        <strain evidence="3 4">DSM 22009</strain>
    </source>
</reference>
<feature type="transmembrane region" description="Helical" evidence="1">
    <location>
        <begin position="49"/>
        <end position="73"/>
    </location>
</feature>
<dbReference type="PANTHER" id="PTHR40547">
    <property type="entry name" value="SLL0298 PROTEIN"/>
    <property type="match status" value="1"/>
</dbReference>
<keyword evidence="4" id="KW-1185">Reference proteome</keyword>
<evidence type="ECO:0000256" key="1">
    <source>
        <dbReference type="SAM" id="Phobius"/>
    </source>
</evidence>
<comment type="caution">
    <text evidence="3">The sequence shown here is derived from an EMBL/GenBank/DDBJ whole genome shotgun (WGS) entry which is preliminary data.</text>
</comment>
<keyword evidence="1" id="KW-0812">Transmembrane</keyword>
<dbReference type="Pfam" id="PF09835">
    <property type="entry name" value="DUF2062"/>
    <property type="match status" value="1"/>
</dbReference>
<feature type="transmembrane region" description="Helical" evidence="1">
    <location>
        <begin position="157"/>
        <end position="178"/>
    </location>
</feature>
<keyword evidence="1" id="KW-1133">Transmembrane helix</keyword>
<evidence type="ECO:0000259" key="2">
    <source>
        <dbReference type="Pfam" id="PF09835"/>
    </source>
</evidence>
<gene>
    <name evidence="3" type="ORF">LX81_00817</name>
</gene>
<dbReference type="PANTHER" id="PTHR40547:SF1">
    <property type="entry name" value="SLL0298 PROTEIN"/>
    <property type="match status" value="1"/>
</dbReference>
<accession>A0A2W7NLY8</accession>
<feature type="transmembrane region" description="Helical" evidence="1">
    <location>
        <begin position="79"/>
        <end position="102"/>
    </location>
</feature>
<dbReference type="Proteomes" id="UP000248916">
    <property type="component" value="Unassembled WGS sequence"/>
</dbReference>
<organism evidence="3 4">
    <name type="scientific">Palleronia aestuarii</name>
    <dbReference type="NCBI Taxonomy" id="568105"/>
    <lineage>
        <taxon>Bacteria</taxon>
        <taxon>Pseudomonadati</taxon>
        <taxon>Pseudomonadota</taxon>
        <taxon>Alphaproteobacteria</taxon>
        <taxon>Rhodobacterales</taxon>
        <taxon>Roseobacteraceae</taxon>
        <taxon>Palleronia</taxon>
    </lineage>
</organism>
<dbReference type="OrthoDB" id="7360463at2"/>
<name>A0A2W7NLY8_9RHOB</name>
<dbReference type="RefSeq" id="WP_111535987.1">
    <property type="nucleotide sequence ID" value="NZ_QKZL01000002.1"/>
</dbReference>
<proteinExistence type="predicted"/>
<evidence type="ECO:0000313" key="4">
    <source>
        <dbReference type="Proteomes" id="UP000248916"/>
    </source>
</evidence>
<protein>
    <recommendedName>
        <fullName evidence="2">DUF2062 domain-containing protein</fullName>
    </recommendedName>
</protein>
<sequence length="219" mass="24827">MFKRRTPRSTLAALGRWFWPRGGWLRAILYMAYRLRRLPDPAYKISRGIAAGVFVCFTPFFGLHFGIAAGLAWLMGGNIVASLLATFFGNPLTFPLIAGLSVELGTRMLGLDRPMPLHQTFDAFSQVSVELWWNLRALLTPEVVHWERMDEFFGRVFMPYLVGGLVPGVIAGVVAYMISRPLISAYQKARISRMKKRFVRRRMAAQRSTAQRIDEGNLS</sequence>
<dbReference type="EMBL" id="QKZL01000002">
    <property type="protein sequence ID" value="PZX19117.1"/>
    <property type="molecule type" value="Genomic_DNA"/>
</dbReference>
<feature type="domain" description="DUF2062" evidence="2">
    <location>
        <begin position="26"/>
        <end position="190"/>
    </location>
</feature>
<dbReference type="AlphaFoldDB" id="A0A2W7NLY8"/>